<proteinExistence type="predicted"/>
<evidence type="ECO:0000313" key="4">
    <source>
        <dbReference type="Proteomes" id="UP001437256"/>
    </source>
</evidence>
<name>A0ABR3A9T6_9AGAR</name>
<dbReference type="Proteomes" id="UP001437256">
    <property type="component" value="Unassembled WGS sequence"/>
</dbReference>
<protein>
    <recommendedName>
        <fullName evidence="2">DUF6699 domain-containing protein</fullName>
    </recommendedName>
</protein>
<accession>A0ABR3A9T6</accession>
<sequence length="623" mass="65436">MSDQPGTPFIPPLGTPSPAGGLSSRPGIGTPRHSSGQLPYSPRTESNTGYIPGHSPNEYPSTIPGGLSSDYTGYPVGLPPTPSSHSTTPLRSPHHELPNSSMNWPPGAPPGAGPYGTPYQAPAAMPPFGGYPHPAAFGGPYGGASPFVPPMAMMGTPYAPGAWPLPPLHPGHTPYHGGGAPLPPHGHGHGHGPQQHQAPPPQPPPPPPQQGPQAWMYGGYGGMGMFPGMGGMGGMYDMSAMQGALPGGPPPPAAAAGGPGGPLGRAAEQGMDQISHWSAGAHYGTVLEPFLTQILNVKLQINPLLAPSQPDSDQPFLKWSMLFPSNMCQRSGDADHVSWHTGRNEPATFPRVTKLTLCPSVSTMSLRNAASSIHANQHHHHQDPQFLTQEQLQTPLPFMIDINASKPDIGVTCGDVIDGIYVSLYQMSGGKEFNVFPADSPLRKVVAHAYRHNRSRTQGVPGGGLGDGLRRLDWMGIDVYFGGVRAIGGGGGGGAEHTIRRVCGFGRGGTFNNDPDDRLSEDDLPADNPCTFELLCVRRRPMTREEAAKEREEQERARADITATVPTLNTPSAAEARRERRRSRASDGGNIFVQPPTPAPGGVPSVSRAPSQGSTRTATESGA</sequence>
<organism evidence="3 4">
    <name type="scientific">Marasmius tenuissimus</name>
    <dbReference type="NCBI Taxonomy" id="585030"/>
    <lineage>
        <taxon>Eukaryota</taxon>
        <taxon>Fungi</taxon>
        <taxon>Dikarya</taxon>
        <taxon>Basidiomycota</taxon>
        <taxon>Agaricomycotina</taxon>
        <taxon>Agaricomycetes</taxon>
        <taxon>Agaricomycetidae</taxon>
        <taxon>Agaricales</taxon>
        <taxon>Marasmiineae</taxon>
        <taxon>Marasmiaceae</taxon>
        <taxon>Marasmius</taxon>
    </lineage>
</organism>
<feature type="compositionally biased region" description="Polar residues" evidence="1">
    <location>
        <begin position="608"/>
        <end position="623"/>
    </location>
</feature>
<dbReference type="InterPro" id="IPR046522">
    <property type="entry name" value="DUF6699"/>
</dbReference>
<feature type="compositionally biased region" description="Basic and acidic residues" evidence="1">
    <location>
        <begin position="545"/>
        <end position="559"/>
    </location>
</feature>
<reference evidence="3 4" key="1">
    <citation type="submission" date="2024-05" db="EMBL/GenBank/DDBJ databases">
        <title>A draft genome resource for the thread blight pathogen Marasmius tenuissimus strain MS-2.</title>
        <authorList>
            <person name="Yulfo-Soto G.E."/>
            <person name="Baruah I.K."/>
            <person name="Amoako-Attah I."/>
            <person name="Bukari Y."/>
            <person name="Meinhardt L.W."/>
            <person name="Bailey B.A."/>
            <person name="Cohen S.P."/>
        </authorList>
    </citation>
    <scope>NUCLEOTIDE SEQUENCE [LARGE SCALE GENOMIC DNA]</scope>
    <source>
        <strain evidence="3 4">MS-2</strain>
    </source>
</reference>
<feature type="compositionally biased region" description="Pro residues" evidence="1">
    <location>
        <begin position="198"/>
        <end position="210"/>
    </location>
</feature>
<feature type="compositionally biased region" description="Polar residues" evidence="1">
    <location>
        <begin position="32"/>
        <end position="49"/>
    </location>
</feature>
<feature type="region of interest" description="Disordered" evidence="1">
    <location>
        <begin position="247"/>
        <end position="267"/>
    </location>
</feature>
<evidence type="ECO:0000256" key="1">
    <source>
        <dbReference type="SAM" id="MobiDB-lite"/>
    </source>
</evidence>
<feature type="region of interest" description="Disordered" evidence="1">
    <location>
        <begin position="170"/>
        <end position="216"/>
    </location>
</feature>
<dbReference type="Pfam" id="PF20415">
    <property type="entry name" value="DUF6699"/>
    <property type="match status" value="1"/>
</dbReference>
<evidence type="ECO:0000313" key="3">
    <source>
        <dbReference type="EMBL" id="KAL0070468.1"/>
    </source>
</evidence>
<dbReference type="EMBL" id="JBBXMP010000006">
    <property type="protein sequence ID" value="KAL0070468.1"/>
    <property type="molecule type" value="Genomic_DNA"/>
</dbReference>
<evidence type="ECO:0000259" key="2">
    <source>
        <dbReference type="Pfam" id="PF20415"/>
    </source>
</evidence>
<keyword evidence="4" id="KW-1185">Reference proteome</keyword>
<feature type="region of interest" description="Disordered" evidence="1">
    <location>
        <begin position="545"/>
        <end position="623"/>
    </location>
</feature>
<feature type="region of interest" description="Disordered" evidence="1">
    <location>
        <begin position="1"/>
        <end position="115"/>
    </location>
</feature>
<feature type="domain" description="DUF6699" evidence="2">
    <location>
        <begin position="317"/>
        <end position="486"/>
    </location>
</feature>
<gene>
    <name evidence="3" type="ORF">AAF712_002300</name>
</gene>
<comment type="caution">
    <text evidence="3">The sequence shown here is derived from an EMBL/GenBank/DDBJ whole genome shotgun (WGS) entry which is preliminary data.</text>
</comment>